<dbReference type="InterPro" id="IPR019554">
    <property type="entry name" value="Soluble_ligand-bd"/>
</dbReference>
<dbReference type="GO" id="GO:0006281">
    <property type="term" value="P:DNA repair"/>
    <property type="evidence" value="ECO:0007669"/>
    <property type="project" value="InterPro"/>
</dbReference>
<feature type="domain" description="Helix-hairpin-helix DNA-binding motif class 1" evidence="2">
    <location>
        <begin position="259"/>
        <end position="278"/>
    </location>
</feature>
<feature type="domain" description="Helix-hairpin-helix DNA-binding motif class 1" evidence="2">
    <location>
        <begin position="229"/>
        <end position="248"/>
    </location>
</feature>
<dbReference type="EMBL" id="LSDN01000014">
    <property type="protein sequence ID" value="KXB80776.1"/>
    <property type="molecule type" value="Genomic_DNA"/>
</dbReference>
<dbReference type="PANTHER" id="PTHR21180">
    <property type="entry name" value="ENDONUCLEASE/EXONUCLEASE/PHOSPHATASE FAMILY DOMAIN-CONTAINING PROTEIN 1"/>
    <property type="match status" value="1"/>
</dbReference>
<dbReference type="Gene3D" id="3.10.560.10">
    <property type="entry name" value="Outer membrane lipoprotein wza domain like"/>
    <property type="match status" value="1"/>
</dbReference>
<dbReference type="InterPro" id="IPR010994">
    <property type="entry name" value="RuvA_2-like"/>
</dbReference>
<dbReference type="GO" id="GO:0015627">
    <property type="term" value="C:type II protein secretion system complex"/>
    <property type="evidence" value="ECO:0007669"/>
    <property type="project" value="TreeGrafter"/>
</dbReference>
<dbReference type="Pfam" id="PF10531">
    <property type="entry name" value="SLBB"/>
    <property type="match status" value="1"/>
</dbReference>
<dbReference type="NCBIfam" id="TIGR00426">
    <property type="entry name" value="competence protein ComEA helix-hairpin-helix repeat region"/>
    <property type="match status" value="1"/>
</dbReference>
<name>A0AB34WZL2_9ACTO</name>
<dbReference type="SMART" id="SM00278">
    <property type="entry name" value="HhH1"/>
    <property type="match status" value="2"/>
</dbReference>
<dbReference type="PANTHER" id="PTHR21180:SF32">
    <property type="entry name" value="ENDONUCLEASE_EXONUCLEASE_PHOSPHATASE FAMILY DOMAIN-CONTAINING PROTEIN 1"/>
    <property type="match status" value="1"/>
</dbReference>
<dbReference type="AlphaFoldDB" id="A0AB34WZL2"/>
<evidence type="ECO:0000259" key="2">
    <source>
        <dbReference type="SMART" id="SM00278"/>
    </source>
</evidence>
<reference evidence="3 4" key="1">
    <citation type="submission" date="2016-01" db="EMBL/GenBank/DDBJ databases">
        <authorList>
            <person name="Mitreva M."/>
            <person name="Pepin K.H."/>
            <person name="Mihindukulasuriya K.A."/>
            <person name="Fulton R."/>
            <person name="Fronick C."/>
            <person name="O'Laughlin M."/>
            <person name="Miner T."/>
            <person name="Herter B."/>
            <person name="Rosa B.A."/>
            <person name="Cordes M."/>
            <person name="Tomlinson C."/>
            <person name="Wollam A."/>
            <person name="Palsikar V.B."/>
            <person name="Mardis E.R."/>
            <person name="Wilson R.K."/>
        </authorList>
    </citation>
    <scope>NUCLEOTIDE SEQUENCE [LARGE SCALE GENOMIC DNA]</scope>
    <source>
        <strain evidence="3 4">DNF00696</strain>
    </source>
</reference>
<dbReference type="GO" id="GO:0003677">
    <property type="term" value="F:DNA binding"/>
    <property type="evidence" value="ECO:0007669"/>
    <property type="project" value="InterPro"/>
</dbReference>
<organism evidence="3 4">
    <name type="scientific">Varibaculum cambriense</name>
    <dbReference type="NCBI Taxonomy" id="184870"/>
    <lineage>
        <taxon>Bacteria</taxon>
        <taxon>Bacillati</taxon>
        <taxon>Actinomycetota</taxon>
        <taxon>Actinomycetes</taxon>
        <taxon>Actinomycetales</taxon>
        <taxon>Actinomycetaceae</taxon>
        <taxon>Varibaculum</taxon>
    </lineage>
</organism>
<evidence type="ECO:0000313" key="3">
    <source>
        <dbReference type="EMBL" id="KXB80776.1"/>
    </source>
</evidence>
<dbReference type="Proteomes" id="UP000070572">
    <property type="component" value="Unassembled WGS sequence"/>
</dbReference>
<evidence type="ECO:0000313" key="4">
    <source>
        <dbReference type="Proteomes" id="UP000070572"/>
    </source>
</evidence>
<dbReference type="InterPro" id="IPR003583">
    <property type="entry name" value="Hlx-hairpin-Hlx_DNA-bd_motif"/>
</dbReference>
<feature type="region of interest" description="Disordered" evidence="1">
    <location>
        <begin position="97"/>
        <end position="121"/>
    </location>
</feature>
<comment type="caution">
    <text evidence="3">The sequence shown here is derived from an EMBL/GenBank/DDBJ whole genome shotgun (WGS) entry which is preliminary data.</text>
</comment>
<dbReference type="InterPro" id="IPR051675">
    <property type="entry name" value="Endo/Exo/Phosphatase_dom_1"/>
</dbReference>
<dbReference type="SUPFAM" id="SSF47781">
    <property type="entry name" value="RuvA domain 2-like"/>
    <property type="match status" value="1"/>
</dbReference>
<dbReference type="Gene3D" id="1.10.150.280">
    <property type="entry name" value="AF1531-like domain"/>
    <property type="match status" value="1"/>
</dbReference>
<protein>
    <submittedName>
        <fullName evidence="3">ComEA protein</fullName>
    </submittedName>
</protein>
<sequence length="281" mass="28982">MELPFPVANFLKLAEGAAATYFRSMAPEKPSYTRSQFRQASSQAPRAHQLLQAAETRLRSDPRGLRLRWAPSPRIVSAALIAVVIVAVMAGWAQGKTPSSGGSPAIPSFSSTTRTAPGRAPGVTGEVLVDVVGKVKKPGVVRLEASARVQDAIKAAGGALPGTDLSGLNLARRLSDGEQLRVGIEESSGVGAEAAAGAGAAGSSGQSADEGGVAGAGGGKISINEASKQQLEQLPGVGESLAQRIVDYRQTQGRFQNLEDLRNVSGIGEKKYAALSGMIRL</sequence>
<gene>
    <name evidence="3" type="ORF">HMPREF1862_01083</name>
</gene>
<feature type="compositionally biased region" description="Polar residues" evidence="1">
    <location>
        <begin position="97"/>
        <end position="115"/>
    </location>
</feature>
<evidence type="ECO:0000256" key="1">
    <source>
        <dbReference type="SAM" id="MobiDB-lite"/>
    </source>
</evidence>
<dbReference type="InterPro" id="IPR004509">
    <property type="entry name" value="Competence_ComEA_HhH"/>
</dbReference>
<dbReference type="GO" id="GO:0015628">
    <property type="term" value="P:protein secretion by the type II secretion system"/>
    <property type="evidence" value="ECO:0007669"/>
    <property type="project" value="TreeGrafter"/>
</dbReference>
<dbReference type="Pfam" id="PF12836">
    <property type="entry name" value="HHH_3"/>
    <property type="match status" value="1"/>
</dbReference>
<accession>A0AB34WZL2</accession>
<proteinExistence type="predicted"/>